<dbReference type="EMBL" id="VGIR01000066">
    <property type="protein sequence ID" value="MBM3332191.1"/>
    <property type="molecule type" value="Genomic_DNA"/>
</dbReference>
<dbReference type="InterPro" id="IPR001107">
    <property type="entry name" value="Band_7"/>
</dbReference>
<evidence type="ECO:0000313" key="5">
    <source>
        <dbReference type="Proteomes" id="UP000779900"/>
    </source>
</evidence>
<dbReference type="Gene3D" id="3.30.479.30">
    <property type="entry name" value="Band 7 domain"/>
    <property type="match status" value="1"/>
</dbReference>
<proteinExistence type="predicted"/>
<evidence type="ECO:0000259" key="3">
    <source>
        <dbReference type="Pfam" id="PF12773"/>
    </source>
</evidence>
<evidence type="ECO:0000313" key="4">
    <source>
        <dbReference type="EMBL" id="MBM3332191.1"/>
    </source>
</evidence>
<evidence type="ECO:0000256" key="1">
    <source>
        <dbReference type="SAM" id="MobiDB-lite"/>
    </source>
</evidence>
<dbReference type="Proteomes" id="UP000779900">
    <property type="component" value="Unassembled WGS sequence"/>
</dbReference>
<dbReference type="InterPro" id="IPR036013">
    <property type="entry name" value="Band_7/SPFH_dom_sf"/>
</dbReference>
<dbReference type="Pfam" id="PF12773">
    <property type="entry name" value="DZR"/>
    <property type="match status" value="1"/>
</dbReference>
<dbReference type="AlphaFoldDB" id="A0A937XHL4"/>
<reference evidence="4" key="1">
    <citation type="submission" date="2019-03" db="EMBL/GenBank/DDBJ databases">
        <title>Lake Tanganyika Metagenome-Assembled Genomes (MAGs).</title>
        <authorList>
            <person name="Tran P."/>
        </authorList>
    </citation>
    <scope>NUCLEOTIDE SEQUENCE</scope>
    <source>
        <strain evidence="4">K_DeepCast_150m_m2_040</strain>
    </source>
</reference>
<protein>
    <submittedName>
        <fullName evidence="4">Zinc-ribbon domain-containing protein</fullName>
    </submittedName>
</protein>
<name>A0A937XHL4_UNCW3</name>
<accession>A0A937XHL4</accession>
<organism evidence="4 5">
    <name type="scientific">candidate division WOR-3 bacterium</name>
    <dbReference type="NCBI Taxonomy" id="2052148"/>
    <lineage>
        <taxon>Bacteria</taxon>
        <taxon>Bacteria division WOR-3</taxon>
    </lineage>
</organism>
<feature type="domain" description="DZANK-type" evidence="3">
    <location>
        <begin position="329"/>
        <end position="373"/>
    </location>
</feature>
<dbReference type="SUPFAM" id="SSF117892">
    <property type="entry name" value="Band 7/SPFH domain"/>
    <property type="match status" value="1"/>
</dbReference>
<feature type="compositionally biased region" description="Pro residues" evidence="1">
    <location>
        <begin position="304"/>
        <end position="322"/>
    </location>
</feature>
<gene>
    <name evidence="4" type="ORF">FJY68_10160</name>
</gene>
<dbReference type="Pfam" id="PF01145">
    <property type="entry name" value="Band_7"/>
    <property type="match status" value="1"/>
</dbReference>
<sequence length="379" mass="41515">MAIIGATPRQMPADPDVVLWHQQVPEWWGLYLVQPYERAIFIDNGRVVKVLEGGRHNVERFPVIDVVDVIWVALKNFRLGFYVQAYSRETVEVKMWGFSVMKVTDVESFLRHVVGSQRVYDQEAFSTWIRGHMMSVIRSRTAASTYSDYISDRAAFIERMRADLEKVLLEYGLGVTTIEVERIKIPDDLEATLKEGVKSSITADVLKTKGAAVSEVYKGMTNAGVNPATIEFFKTLTGRDMSEIFTNLGISPQEAASKLSGQAQTAGLLGKGTGSQMGPMDLMMSLFAMQMMQNMTGVSMGRPAQPPPVMAPPVPTPPPAPKEPQAAKCPKCSEPLPTTAKFCPNCGASTQVPRCAQCGAELPDTAKFCPQCGKPAGTQ</sequence>
<feature type="domain" description="Band 7" evidence="2">
    <location>
        <begin position="33"/>
        <end position="205"/>
    </location>
</feature>
<feature type="region of interest" description="Disordered" evidence="1">
    <location>
        <begin position="302"/>
        <end position="325"/>
    </location>
</feature>
<comment type="caution">
    <text evidence="4">The sequence shown here is derived from an EMBL/GenBank/DDBJ whole genome shotgun (WGS) entry which is preliminary data.</text>
</comment>
<dbReference type="InterPro" id="IPR025874">
    <property type="entry name" value="DZR"/>
</dbReference>
<evidence type="ECO:0000259" key="2">
    <source>
        <dbReference type="Pfam" id="PF01145"/>
    </source>
</evidence>